<sequence length="307" mass="31869">MTHADERAAPHRDPGIVSLLLRVALPVGVLGAGLLTATALGGDAPVTEVRTLVLRAVGGAAVSVAAVAVIVVLARFAHRRPLRHFGLTPPRDAWRALLSGALAWLVPASTAFAVLALFGAPLTATAPGPEFAGTAFLLLLAVLLSEAVPEEIVFRGYVTGALGERLPDWWTILAQSALFTGFALLLRGYSGLADLTMFAAMGIGLGYLRLATGSVWTTVGFHTAFQTGSQLVLTHGVLDFAGPPPLALLALGTAPFAVGAVLVSMLAPAYPQLFARRRQRPPRTPTGRAGPCDDLDADAPETDVTGH</sequence>
<dbReference type="GO" id="GO:0080120">
    <property type="term" value="P:CAAX-box protein maturation"/>
    <property type="evidence" value="ECO:0007669"/>
    <property type="project" value="UniProtKB-ARBA"/>
</dbReference>
<keyword evidence="2" id="KW-0812">Transmembrane</keyword>
<protein>
    <recommendedName>
        <fullName evidence="3">CAAX prenyl protease 2/Lysostaphin resistance protein A-like domain-containing protein</fullName>
    </recommendedName>
</protein>
<feature type="transmembrane region" description="Helical" evidence="2">
    <location>
        <begin position="52"/>
        <end position="76"/>
    </location>
</feature>
<evidence type="ECO:0000313" key="5">
    <source>
        <dbReference type="Proteomes" id="UP000295281"/>
    </source>
</evidence>
<feature type="transmembrane region" description="Helical" evidence="2">
    <location>
        <begin position="20"/>
        <end position="40"/>
    </location>
</feature>
<dbReference type="EMBL" id="SNYN01000002">
    <property type="protein sequence ID" value="TDQ54436.1"/>
    <property type="molecule type" value="Genomic_DNA"/>
</dbReference>
<feature type="region of interest" description="Disordered" evidence="1">
    <location>
        <begin position="276"/>
        <end position="307"/>
    </location>
</feature>
<reference evidence="4 5" key="1">
    <citation type="submission" date="2019-03" db="EMBL/GenBank/DDBJ databases">
        <title>Genomic Encyclopedia of Type Strains, Phase IV (KMG-IV): sequencing the most valuable type-strain genomes for metagenomic binning, comparative biology and taxonomic classification.</title>
        <authorList>
            <person name="Goeker M."/>
        </authorList>
    </citation>
    <scope>NUCLEOTIDE SEQUENCE [LARGE SCALE GENOMIC DNA]</scope>
    <source>
        <strain evidence="4 5">DSM 46770</strain>
    </source>
</reference>
<evidence type="ECO:0000256" key="2">
    <source>
        <dbReference type="SAM" id="Phobius"/>
    </source>
</evidence>
<feature type="domain" description="CAAX prenyl protease 2/Lysostaphin resistance protein A-like" evidence="3">
    <location>
        <begin position="135"/>
        <end position="226"/>
    </location>
</feature>
<dbReference type="GO" id="GO:0004175">
    <property type="term" value="F:endopeptidase activity"/>
    <property type="evidence" value="ECO:0007669"/>
    <property type="project" value="UniProtKB-ARBA"/>
</dbReference>
<dbReference type="OrthoDB" id="6059004at2"/>
<organism evidence="4 5">
    <name type="scientific">Actinorugispora endophytica</name>
    <dbReference type="NCBI Taxonomy" id="1605990"/>
    <lineage>
        <taxon>Bacteria</taxon>
        <taxon>Bacillati</taxon>
        <taxon>Actinomycetota</taxon>
        <taxon>Actinomycetes</taxon>
        <taxon>Streptosporangiales</taxon>
        <taxon>Nocardiopsidaceae</taxon>
        <taxon>Actinorugispora</taxon>
    </lineage>
</organism>
<keyword evidence="2" id="KW-0472">Membrane</keyword>
<feature type="transmembrane region" description="Helical" evidence="2">
    <location>
        <begin position="198"/>
        <end position="225"/>
    </location>
</feature>
<dbReference type="InterPro" id="IPR003675">
    <property type="entry name" value="Rce1/LyrA-like_dom"/>
</dbReference>
<dbReference type="AlphaFoldDB" id="A0A4R6VCE6"/>
<dbReference type="Pfam" id="PF02517">
    <property type="entry name" value="Rce1-like"/>
    <property type="match status" value="1"/>
</dbReference>
<name>A0A4R6VCE6_9ACTN</name>
<evidence type="ECO:0000313" key="4">
    <source>
        <dbReference type="EMBL" id="TDQ54436.1"/>
    </source>
</evidence>
<feature type="transmembrane region" description="Helical" evidence="2">
    <location>
        <begin position="96"/>
        <end position="119"/>
    </location>
</feature>
<accession>A0A4R6VCE6</accession>
<feature type="transmembrane region" description="Helical" evidence="2">
    <location>
        <begin position="245"/>
        <end position="270"/>
    </location>
</feature>
<keyword evidence="5" id="KW-1185">Reference proteome</keyword>
<evidence type="ECO:0000259" key="3">
    <source>
        <dbReference type="Pfam" id="PF02517"/>
    </source>
</evidence>
<comment type="caution">
    <text evidence="4">The sequence shown here is derived from an EMBL/GenBank/DDBJ whole genome shotgun (WGS) entry which is preliminary data.</text>
</comment>
<proteinExistence type="predicted"/>
<evidence type="ECO:0000256" key="1">
    <source>
        <dbReference type="SAM" id="MobiDB-lite"/>
    </source>
</evidence>
<dbReference type="PANTHER" id="PTHR39430">
    <property type="entry name" value="MEMBRANE-ASSOCIATED PROTEASE-RELATED"/>
    <property type="match status" value="1"/>
</dbReference>
<gene>
    <name evidence="4" type="ORF">EV190_102270</name>
</gene>
<feature type="transmembrane region" description="Helical" evidence="2">
    <location>
        <begin position="169"/>
        <end position="186"/>
    </location>
</feature>
<dbReference type="RefSeq" id="WP_133740400.1">
    <property type="nucleotide sequence ID" value="NZ_SNYN01000002.1"/>
</dbReference>
<dbReference type="PANTHER" id="PTHR39430:SF1">
    <property type="entry name" value="PROTEASE"/>
    <property type="match status" value="1"/>
</dbReference>
<dbReference type="Proteomes" id="UP000295281">
    <property type="component" value="Unassembled WGS sequence"/>
</dbReference>
<keyword evidence="2" id="KW-1133">Transmembrane helix</keyword>